<feature type="region of interest" description="Disordered" evidence="1">
    <location>
        <begin position="1"/>
        <end position="60"/>
    </location>
</feature>
<evidence type="ECO:0000313" key="2">
    <source>
        <dbReference type="EMBL" id="KAG5570843.1"/>
    </source>
</evidence>
<evidence type="ECO:0000256" key="1">
    <source>
        <dbReference type="SAM" id="MobiDB-lite"/>
    </source>
</evidence>
<dbReference type="AlphaFoldDB" id="A0A9J5W5I0"/>
<dbReference type="Proteomes" id="UP000824120">
    <property type="component" value="Chromosome 12"/>
</dbReference>
<sequence length="137" mass="14604">MPIASTDIRRNEAEYLKDQEKGRKKKQWSISITTAAPADTPSSSAAALPPKPTTLVASSRPSTQASLLRMGQLALFADRRATILEASISGMIRTHLADAVKTLSTTIDALAVRIAVCEQIQGATEEVTTLKAAIAEQ</sequence>
<comment type="caution">
    <text evidence="2">The sequence shown here is derived from an EMBL/GenBank/DDBJ whole genome shotgun (WGS) entry which is preliminary data.</text>
</comment>
<reference evidence="2 3" key="1">
    <citation type="submission" date="2020-09" db="EMBL/GenBank/DDBJ databases">
        <title>De no assembly of potato wild relative species, Solanum commersonii.</title>
        <authorList>
            <person name="Cho K."/>
        </authorList>
    </citation>
    <scope>NUCLEOTIDE SEQUENCE [LARGE SCALE GENOMIC DNA]</scope>
    <source>
        <strain evidence="2">LZ3.2</strain>
        <tissue evidence="2">Leaf</tissue>
    </source>
</reference>
<name>A0A9J5W5I0_SOLCO</name>
<organism evidence="2 3">
    <name type="scientific">Solanum commersonii</name>
    <name type="common">Commerson's wild potato</name>
    <name type="synonym">Commerson's nightshade</name>
    <dbReference type="NCBI Taxonomy" id="4109"/>
    <lineage>
        <taxon>Eukaryota</taxon>
        <taxon>Viridiplantae</taxon>
        <taxon>Streptophyta</taxon>
        <taxon>Embryophyta</taxon>
        <taxon>Tracheophyta</taxon>
        <taxon>Spermatophyta</taxon>
        <taxon>Magnoliopsida</taxon>
        <taxon>eudicotyledons</taxon>
        <taxon>Gunneridae</taxon>
        <taxon>Pentapetalae</taxon>
        <taxon>asterids</taxon>
        <taxon>lamiids</taxon>
        <taxon>Solanales</taxon>
        <taxon>Solanaceae</taxon>
        <taxon>Solanoideae</taxon>
        <taxon>Solaneae</taxon>
        <taxon>Solanum</taxon>
    </lineage>
</organism>
<feature type="compositionally biased region" description="Low complexity" evidence="1">
    <location>
        <begin position="29"/>
        <end position="48"/>
    </location>
</feature>
<evidence type="ECO:0008006" key="4">
    <source>
        <dbReference type="Google" id="ProtNLM"/>
    </source>
</evidence>
<accession>A0A9J5W5I0</accession>
<protein>
    <recommendedName>
        <fullName evidence="4">Polyprotein protein</fullName>
    </recommendedName>
</protein>
<evidence type="ECO:0000313" key="3">
    <source>
        <dbReference type="Proteomes" id="UP000824120"/>
    </source>
</evidence>
<keyword evidence="3" id="KW-1185">Reference proteome</keyword>
<gene>
    <name evidence="2" type="ORF">H5410_060609</name>
</gene>
<proteinExistence type="predicted"/>
<feature type="compositionally biased region" description="Basic and acidic residues" evidence="1">
    <location>
        <begin position="7"/>
        <end position="21"/>
    </location>
</feature>
<dbReference type="EMBL" id="JACXVP010000012">
    <property type="protein sequence ID" value="KAG5570843.1"/>
    <property type="molecule type" value="Genomic_DNA"/>
</dbReference>